<dbReference type="AlphaFoldDB" id="A0A0D0A4D1"/>
<evidence type="ECO:0000256" key="1">
    <source>
        <dbReference type="ARBA" id="ARBA00022574"/>
    </source>
</evidence>
<dbReference type="Proteomes" id="UP000054485">
    <property type="component" value="Unassembled WGS sequence"/>
</dbReference>
<dbReference type="STRING" id="930992.A0A0D0A4D1"/>
<gene>
    <name evidence="5" type="ORF">CY34DRAFT_729064</name>
</gene>
<dbReference type="InterPro" id="IPR015943">
    <property type="entry name" value="WD40/YVTN_repeat-like_dom_sf"/>
</dbReference>
<dbReference type="PANTHER" id="PTHR19872:SF9">
    <property type="entry name" value="UBIQUITIN-BINDING SDF UBIQUITIN LIGASE COMPLEX SUBUNIT"/>
    <property type="match status" value="1"/>
</dbReference>
<dbReference type="PROSITE" id="PS50082">
    <property type="entry name" value="WD_REPEATS_2"/>
    <property type="match status" value="1"/>
</dbReference>
<evidence type="ECO:0000313" key="6">
    <source>
        <dbReference type="Proteomes" id="UP000054485"/>
    </source>
</evidence>
<dbReference type="PROSITE" id="PS50294">
    <property type="entry name" value="WD_REPEATS_REGION"/>
    <property type="match status" value="1"/>
</dbReference>
<dbReference type="InterPro" id="IPR019775">
    <property type="entry name" value="WD40_repeat_CS"/>
</dbReference>
<dbReference type="InterPro" id="IPR051075">
    <property type="entry name" value="SCF_subunit_WD-repeat"/>
</dbReference>
<keyword evidence="2" id="KW-0677">Repeat</keyword>
<dbReference type="InterPro" id="IPR001680">
    <property type="entry name" value="WD40_rpt"/>
</dbReference>
<proteinExistence type="predicted"/>
<accession>A0A0D0A4D1</accession>
<dbReference type="Gene3D" id="2.130.10.10">
    <property type="entry name" value="YVTN repeat-like/Quinoprotein amine dehydrogenase"/>
    <property type="match status" value="1"/>
</dbReference>
<evidence type="ECO:0000313" key="5">
    <source>
        <dbReference type="EMBL" id="KIK33089.1"/>
    </source>
</evidence>
<dbReference type="InParanoid" id="A0A0D0A4D1"/>
<dbReference type="OrthoDB" id="2688595at2759"/>
<dbReference type="PROSITE" id="PS00678">
    <property type="entry name" value="WD_REPEATS_1"/>
    <property type="match status" value="1"/>
</dbReference>
<evidence type="ECO:0000256" key="2">
    <source>
        <dbReference type="ARBA" id="ARBA00022737"/>
    </source>
</evidence>
<protein>
    <submittedName>
        <fullName evidence="5">Unplaced genomic scaffold CY34scaffold_898, whole genome shotgun sequence</fullName>
    </submittedName>
</protein>
<name>A0A0D0A4D1_9AGAM</name>
<reference evidence="6" key="2">
    <citation type="submission" date="2015-01" db="EMBL/GenBank/DDBJ databases">
        <title>Evolutionary Origins and Diversification of the Mycorrhizal Mutualists.</title>
        <authorList>
            <consortium name="DOE Joint Genome Institute"/>
            <consortium name="Mycorrhizal Genomics Consortium"/>
            <person name="Kohler A."/>
            <person name="Kuo A."/>
            <person name="Nagy L.G."/>
            <person name="Floudas D."/>
            <person name="Copeland A."/>
            <person name="Barry K.W."/>
            <person name="Cichocki N."/>
            <person name="Veneault-Fourrey C."/>
            <person name="LaButti K."/>
            <person name="Lindquist E.A."/>
            <person name="Lipzen A."/>
            <person name="Lundell T."/>
            <person name="Morin E."/>
            <person name="Murat C."/>
            <person name="Riley R."/>
            <person name="Ohm R."/>
            <person name="Sun H."/>
            <person name="Tunlid A."/>
            <person name="Henrissat B."/>
            <person name="Grigoriev I.V."/>
            <person name="Hibbett D.S."/>
            <person name="Martin F."/>
        </authorList>
    </citation>
    <scope>NUCLEOTIDE SEQUENCE [LARGE SCALE GENOMIC DNA]</scope>
    <source>
        <strain evidence="6">UH-Slu-Lm8-n1</strain>
    </source>
</reference>
<organism evidence="5 6">
    <name type="scientific">Suillus luteus UH-Slu-Lm8-n1</name>
    <dbReference type="NCBI Taxonomy" id="930992"/>
    <lineage>
        <taxon>Eukaryota</taxon>
        <taxon>Fungi</taxon>
        <taxon>Dikarya</taxon>
        <taxon>Basidiomycota</taxon>
        <taxon>Agaricomycotina</taxon>
        <taxon>Agaricomycetes</taxon>
        <taxon>Agaricomycetidae</taxon>
        <taxon>Boletales</taxon>
        <taxon>Suillineae</taxon>
        <taxon>Suillaceae</taxon>
        <taxon>Suillus</taxon>
    </lineage>
</organism>
<sequence length="85" mass="9259">MCEPLISASEKRLGVGDCEIFKGHSRQITCIDISADNTLLVSGSFDKTVRIWNLDTGKLVAPFMSEDWVGAVRFSPNSKKLAAGQ</sequence>
<evidence type="ECO:0000256" key="4">
    <source>
        <dbReference type="PROSITE-ProRule" id="PRU00221"/>
    </source>
</evidence>
<dbReference type="EMBL" id="KN836029">
    <property type="protein sequence ID" value="KIK33089.1"/>
    <property type="molecule type" value="Genomic_DNA"/>
</dbReference>
<dbReference type="Pfam" id="PF00400">
    <property type="entry name" value="WD40"/>
    <property type="match status" value="1"/>
</dbReference>
<keyword evidence="1 4" id="KW-0853">WD repeat</keyword>
<dbReference type="PANTHER" id="PTHR19872">
    <property type="entry name" value="UBIQUITIN LIGASE SPECIFICITY FACTOR/HREP PROTEIN"/>
    <property type="match status" value="1"/>
</dbReference>
<evidence type="ECO:0000256" key="3">
    <source>
        <dbReference type="ARBA" id="ARBA00022786"/>
    </source>
</evidence>
<dbReference type="SMART" id="SM00320">
    <property type="entry name" value="WD40"/>
    <property type="match status" value="1"/>
</dbReference>
<keyword evidence="3" id="KW-0833">Ubl conjugation pathway</keyword>
<dbReference type="HOGENOM" id="CLU_192421_0_0_1"/>
<keyword evidence="6" id="KW-1185">Reference proteome</keyword>
<dbReference type="InterPro" id="IPR036322">
    <property type="entry name" value="WD40_repeat_dom_sf"/>
</dbReference>
<dbReference type="SUPFAM" id="SSF50978">
    <property type="entry name" value="WD40 repeat-like"/>
    <property type="match status" value="1"/>
</dbReference>
<feature type="repeat" description="WD" evidence="4">
    <location>
        <begin position="21"/>
        <end position="62"/>
    </location>
</feature>
<reference evidence="5 6" key="1">
    <citation type="submission" date="2014-04" db="EMBL/GenBank/DDBJ databases">
        <authorList>
            <consortium name="DOE Joint Genome Institute"/>
            <person name="Kuo A."/>
            <person name="Ruytinx J."/>
            <person name="Rineau F."/>
            <person name="Colpaert J."/>
            <person name="Kohler A."/>
            <person name="Nagy L.G."/>
            <person name="Floudas D."/>
            <person name="Copeland A."/>
            <person name="Barry K.W."/>
            <person name="Cichocki N."/>
            <person name="Veneault-Fourrey C."/>
            <person name="LaButti K."/>
            <person name="Lindquist E.A."/>
            <person name="Lipzen A."/>
            <person name="Lundell T."/>
            <person name="Morin E."/>
            <person name="Murat C."/>
            <person name="Sun H."/>
            <person name="Tunlid A."/>
            <person name="Henrissat B."/>
            <person name="Grigoriev I.V."/>
            <person name="Hibbett D.S."/>
            <person name="Martin F."/>
            <person name="Nordberg H.P."/>
            <person name="Cantor M.N."/>
            <person name="Hua S.X."/>
        </authorList>
    </citation>
    <scope>NUCLEOTIDE SEQUENCE [LARGE SCALE GENOMIC DNA]</scope>
    <source>
        <strain evidence="5 6">UH-Slu-Lm8-n1</strain>
    </source>
</reference>